<evidence type="ECO:0000256" key="1">
    <source>
        <dbReference type="ARBA" id="ARBA00022723"/>
    </source>
</evidence>
<feature type="domain" description="Alcohol dehydrogenase-like C-terminal" evidence="5">
    <location>
        <begin position="221"/>
        <end position="351"/>
    </location>
</feature>
<keyword evidence="2 4" id="KW-0862">Zinc</keyword>
<proteinExistence type="inferred from homology"/>
<protein>
    <submittedName>
        <fullName evidence="7">L-threonine 3-dehydrogenase</fullName>
        <ecNumber evidence="7">1.1.1.103</ecNumber>
    </submittedName>
</protein>
<dbReference type="RefSeq" id="WP_124070333.1">
    <property type="nucleotide sequence ID" value="NZ_CBCRXF010000005.1"/>
</dbReference>
<organism evidence="7 8">
    <name type="scientific">Filibacter tadaridae</name>
    <dbReference type="NCBI Taxonomy" id="2483811"/>
    <lineage>
        <taxon>Bacteria</taxon>
        <taxon>Bacillati</taxon>
        <taxon>Bacillota</taxon>
        <taxon>Bacilli</taxon>
        <taxon>Bacillales</taxon>
        <taxon>Caryophanaceae</taxon>
        <taxon>Filibacter</taxon>
    </lineage>
</organism>
<dbReference type="Proteomes" id="UP000270468">
    <property type="component" value="Unassembled WGS sequence"/>
</dbReference>
<comment type="cofactor">
    <cofactor evidence="4">
        <name>Zn(2+)</name>
        <dbReference type="ChEBI" id="CHEBI:29105"/>
    </cofactor>
</comment>
<comment type="similarity">
    <text evidence="4">Belongs to the zinc-containing alcohol dehydrogenase family.</text>
</comment>
<dbReference type="Gene3D" id="3.90.180.10">
    <property type="entry name" value="Medium-chain alcohol dehydrogenases, catalytic domain"/>
    <property type="match status" value="1"/>
</dbReference>
<evidence type="ECO:0000256" key="3">
    <source>
        <dbReference type="ARBA" id="ARBA00023002"/>
    </source>
</evidence>
<dbReference type="EMBL" id="UXAV01000041">
    <property type="protein sequence ID" value="VDC28215.1"/>
    <property type="molecule type" value="Genomic_DNA"/>
</dbReference>
<evidence type="ECO:0000259" key="6">
    <source>
        <dbReference type="Pfam" id="PF08240"/>
    </source>
</evidence>
<evidence type="ECO:0000256" key="2">
    <source>
        <dbReference type="ARBA" id="ARBA00022833"/>
    </source>
</evidence>
<dbReference type="InterPro" id="IPR002328">
    <property type="entry name" value="ADH_Zn_CS"/>
</dbReference>
<reference evidence="7 8" key="1">
    <citation type="submission" date="2018-11" db="EMBL/GenBank/DDBJ databases">
        <authorList>
            <person name="Criscuolo A."/>
        </authorList>
    </citation>
    <scope>NUCLEOTIDE SEQUENCE [LARGE SCALE GENOMIC DNA]</scope>
    <source>
        <strain evidence="7">ATB-66</strain>
    </source>
</reference>
<dbReference type="InterPro" id="IPR036291">
    <property type="entry name" value="NAD(P)-bd_dom_sf"/>
</dbReference>
<evidence type="ECO:0000313" key="8">
    <source>
        <dbReference type="Proteomes" id="UP000270468"/>
    </source>
</evidence>
<dbReference type="GO" id="GO:0008743">
    <property type="term" value="F:L-threonine 3-dehydrogenase activity"/>
    <property type="evidence" value="ECO:0007669"/>
    <property type="project" value="UniProtKB-EC"/>
</dbReference>
<evidence type="ECO:0000313" key="7">
    <source>
        <dbReference type="EMBL" id="VDC28215.1"/>
    </source>
</evidence>
<dbReference type="PROSITE" id="PS00059">
    <property type="entry name" value="ADH_ZINC"/>
    <property type="match status" value="1"/>
</dbReference>
<dbReference type="Pfam" id="PF00107">
    <property type="entry name" value="ADH_zinc_N"/>
    <property type="match status" value="1"/>
</dbReference>
<dbReference type="SUPFAM" id="SSF51735">
    <property type="entry name" value="NAD(P)-binding Rossmann-fold domains"/>
    <property type="match status" value="1"/>
</dbReference>
<dbReference type="AlphaFoldDB" id="A0A3P5XDB0"/>
<dbReference type="SUPFAM" id="SSF50129">
    <property type="entry name" value="GroES-like"/>
    <property type="match status" value="1"/>
</dbReference>
<dbReference type="PANTHER" id="PTHR43401">
    <property type="entry name" value="L-THREONINE 3-DEHYDROGENASE"/>
    <property type="match status" value="1"/>
</dbReference>
<dbReference type="Pfam" id="PF08240">
    <property type="entry name" value="ADH_N"/>
    <property type="match status" value="1"/>
</dbReference>
<keyword evidence="3 7" id="KW-0560">Oxidoreductase</keyword>
<dbReference type="PANTHER" id="PTHR43401:SF2">
    <property type="entry name" value="L-THREONINE 3-DEHYDROGENASE"/>
    <property type="match status" value="1"/>
</dbReference>
<keyword evidence="1 4" id="KW-0479">Metal-binding</keyword>
<evidence type="ECO:0000256" key="4">
    <source>
        <dbReference type="RuleBase" id="RU361277"/>
    </source>
</evidence>
<dbReference type="OrthoDB" id="9770238at2"/>
<dbReference type="EC" id="1.1.1.103" evidence="7"/>
<accession>A0A3P5XDB0</accession>
<dbReference type="InterPro" id="IPR013149">
    <property type="entry name" value="ADH-like_C"/>
</dbReference>
<sequence>MKAIVYDFTVPKYIVAKGLGKKFPSLYYGKPSALEMRNIDEPLLPSSNWLKVKPTYSGVCGSDMGAIIYKTSPALTPFNSFPSVLGHEVVGVVTEVGRDVQKVKVGQRIALDPYITCEVRGRENLCPACSEGFHSLCRYKGGTENFGPGMILGFCKDLPGGWSESVVVHESMAIPVPDTISDKVAAMFEPLSVGLHAVLRQPPKSGEHVLVIGGGMIAYTVIAAIRLLGIDCHITHLSLLDYQREMGLNLGADEALTTRKEVEDFMLTLPETTKHKPMIGKDVFLGGFDAVYDCIGSQGSLDDALSMARERGKVTLVGCAGEIKKLDWTFVWANELSVVGTHAYSKKESWQGKEKSTQELLIELIEQNKDYPLEQLVTHEFSLGQYQEAIIANLDRGKYKSVKTLFRM</sequence>
<keyword evidence="8" id="KW-1185">Reference proteome</keyword>
<name>A0A3P5XDB0_9BACL</name>
<dbReference type="Gene3D" id="3.40.50.720">
    <property type="entry name" value="NAD(P)-binding Rossmann-like Domain"/>
    <property type="match status" value="1"/>
</dbReference>
<dbReference type="InterPro" id="IPR050129">
    <property type="entry name" value="Zn_alcohol_dh"/>
</dbReference>
<gene>
    <name evidence="7" type="primary">tdh</name>
    <name evidence="7" type="ORF">FILTAD_01829</name>
</gene>
<feature type="domain" description="Alcohol dehydrogenase-like N-terminal" evidence="6">
    <location>
        <begin position="48"/>
        <end position="178"/>
    </location>
</feature>
<dbReference type="InterPro" id="IPR013154">
    <property type="entry name" value="ADH-like_N"/>
</dbReference>
<dbReference type="GO" id="GO:0008270">
    <property type="term" value="F:zinc ion binding"/>
    <property type="evidence" value="ECO:0007669"/>
    <property type="project" value="InterPro"/>
</dbReference>
<dbReference type="InterPro" id="IPR011032">
    <property type="entry name" value="GroES-like_sf"/>
</dbReference>
<evidence type="ECO:0000259" key="5">
    <source>
        <dbReference type="Pfam" id="PF00107"/>
    </source>
</evidence>